<dbReference type="SUPFAM" id="SSF55347">
    <property type="entry name" value="Glyceraldehyde-3-phosphate dehydrogenase-like, C-terminal domain"/>
    <property type="match status" value="1"/>
</dbReference>
<sequence length="360" mass="38688">MPSLSPSSLRVVVRGAGSIGQRHARVFRQEGADVALWPVRDRGLGPDSVDAVDEATGARLLDDSTGPAALRDALVVVATDTSRHVADALQALDSGATAVLVEKPVATTADDATALTEHPRSGDVWVAAPLRAHEAFRHLHRLVGRLDEGGSAHVWSQSWLPDWRPARDYRESYSARPDEGGVLRDLVHEIDYATVLFGAPTLVGARVATSGPLDIAADQAATLLWAAGRFDITARLDYTTRPTTRGVVVHSPAGILEWDVVRATIRHTTPDGDVTEQVFDHDLDRDIVMGTQARAALELRAWAPAQQRIPRGAPANLAEGVAAVRLCDEARAFDGRCTTPATDPPHDTQHDAEDHTEDDS</sequence>
<dbReference type="PANTHER" id="PTHR43377:SF1">
    <property type="entry name" value="BILIVERDIN REDUCTASE A"/>
    <property type="match status" value="1"/>
</dbReference>
<dbReference type="Gene3D" id="3.30.360.10">
    <property type="entry name" value="Dihydrodipicolinate Reductase, domain 2"/>
    <property type="match status" value="1"/>
</dbReference>
<dbReference type="Proteomes" id="UP001501285">
    <property type="component" value="Unassembled WGS sequence"/>
</dbReference>
<evidence type="ECO:0000313" key="4">
    <source>
        <dbReference type="Proteomes" id="UP001501285"/>
    </source>
</evidence>
<feature type="compositionally biased region" description="Basic and acidic residues" evidence="1">
    <location>
        <begin position="344"/>
        <end position="353"/>
    </location>
</feature>
<evidence type="ECO:0000259" key="2">
    <source>
        <dbReference type="Pfam" id="PF01408"/>
    </source>
</evidence>
<keyword evidence="4" id="KW-1185">Reference proteome</keyword>
<comment type="caution">
    <text evidence="3">The sequence shown here is derived from an EMBL/GenBank/DDBJ whole genome shotgun (WGS) entry which is preliminary data.</text>
</comment>
<dbReference type="InterPro" id="IPR036291">
    <property type="entry name" value="NAD(P)-bd_dom_sf"/>
</dbReference>
<feature type="region of interest" description="Disordered" evidence="1">
    <location>
        <begin position="337"/>
        <end position="360"/>
    </location>
</feature>
<gene>
    <name evidence="3" type="ORF">GCM10009740_14920</name>
</gene>
<dbReference type="Pfam" id="PF01408">
    <property type="entry name" value="GFO_IDH_MocA"/>
    <property type="match status" value="1"/>
</dbReference>
<evidence type="ECO:0000313" key="3">
    <source>
        <dbReference type="EMBL" id="GAA2026204.1"/>
    </source>
</evidence>
<name>A0ABP5FGB6_9MICO</name>
<evidence type="ECO:0000256" key="1">
    <source>
        <dbReference type="SAM" id="MobiDB-lite"/>
    </source>
</evidence>
<proteinExistence type="predicted"/>
<reference evidence="4" key="1">
    <citation type="journal article" date="2019" name="Int. J. Syst. Evol. Microbiol.">
        <title>The Global Catalogue of Microorganisms (GCM) 10K type strain sequencing project: providing services to taxonomists for standard genome sequencing and annotation.</title>
        <authorList>
            <consortium name="The Broad Institute Genomics Platform"/>
            <consortium name="The Broad Institute Genome Sequencing Center for Infectious Disease"/>
            <person name="Wu L."/>
            <person name="Ma J."/>
        </authorList>
    </citation>
    <scope>NUCLEOTIDE SEQUENCE [LARGE SCALE GENOMIC DNA]</scope>
    <source>
        <strain evidence="4">JCM 14283</strain>
    </source>
</reference>
<dbReference type="RefSeq" id="WP_343989541.1">
    <property type="nucleotide sequence ID" value="NZ_BAAANB010000003.1"/>
</dbReference>
<feature type="domain" description="Gfo/Idh/MocA-like oxidoreductase N-terminal" evidence="2">
    <location>
        <begin position="9"/>
        <end position="121"/>
    </location>
</feature>
<dbReference type="EMBL" id="BAAANB010000003">
    <property type="protein sequence ID" value="GAA2026204.1"/>
    <property type="molecule type" value="Genomic_DNA"/>
</dbReference>
<dbReference type="InterPro" id="IPR051450">
    <property type="entry name" value="Gfo/Idh/MocA_Oxidoreductases"/>
</dbReference>
<dbReference type="PANTHER" id="PTHR43377">
    <property type="entry name" value="BILIVERDIN REDUCTASE A"/>
    <property type="match status" value="1"/>
</dbReference>
<dbReference type="SUPFAM" id="SSF51735">
    <property type="entry name" value="NAD(P)-binding Rossmann-fold domains"/>
    <property type="match status" value="1"/>
</dbReference>
<protein>
    <recommendedName>
        <fullName evidence="2">Gfo/Idh/MocA-like oxidoreductase N-terminal domain-containing protein</fullName>
    </recommendedName>
</protein>
<organism evidence="3 4">
    <name type="scientific">Terrabacter terrae</name>
    <dbReference type="NCBI Taxonomy" id="318434"/>
    <lineage>
        <taxon>Bacteria</taxon>
        <taxon>Bacillati</taxon>
        <taxon>Actinomycetota</taxon>
        <taxon>Actinomycetes</taxon>
        <taxon>Micrococcales</taxon>
        <taxon>Intrasporangiaceae</taxon>
        <taxon>Terrabacter</taxon>
    </lineage>
</organism>
<dbReference type="InterPro" id="IPR000683">
    <property type="entry name" value="Gfo/Idh/MocA-like_OxRdtase_N"/>
</dbReference>
<accession>A0ABP5FGB6</accession>
<dbReference type="Gene3D" id="3.40.50.720">
    <property type="entry name" value="NAD(P)-binding Rossmann-like Domain"/>
    <property type="match status" value="1"/>
</dbReference>